<keyword evidence="7" id="KW-1185">Reference proteome</keyword>
<feature type="domain" description="Metallo-beta-lactamase" evidence="5">
    <location>
        <begin position="55"/>
        <end position="277"/>
    </location>
</feature>
<dbReference type="PANTHER" id="PTHR42978">
    <property type="entry name" value="QUORUM-QUENCHING LACTONASE YTNP-RELATED-RELATED"/>
    <property type="match status" value="1"/>
</dbReference>
<organism evidence="6 7">
    <name type="scientific">Ceratobasidium theobromae</name>
    <dbReference type="NCBI Taxonomy" id="1582974"/>
    <lineage>
        <taxon>Eukaryota</taxon>
        <taxon>Fungi</taxon>
        <taxon>Dikarya</taxon>
        <taxon>Basidiomycota</taxon>
        <taxon>Agaricomycotina</taxon>
        <taxon>Agaricomycetes</taxon>
        <taxon>Cantharellales</taxon>
        <taxon>Ceratobasidiaceae</taxon>
        <taxon>Ceratobasidium</taxon>
    </lineage>
</organism>
<keyword evidence="3" id="KW-0378">Hydrolase</keyword>
<dbReference type="Pfam" id="PF00753">
    <property type="entry name" value="Lactamase_B"/>
    <property type="match status" value="1"/>
</dbReference>
<dbReference type="SMART" id="SM00849">
    <property type="entry name" value="Lactamase_B"/>
    <property type="match status" value="1"/>
</dbReference>
<dbReference type="GO" id="GO:0046872">
    <property type="term" value="F:metal ion binding"/>
    <property type="evidence" value="ECO:0007669"/>
    <property type="project" value="UniProtKB-KW"/>
</dbReference>
<dbReference type="Proteomes" id="UP000383932">
    <property type="component" value="Unassembled WGS sequence"/>
</dbReference>
<dbReference type="EMBL" id="SSOP01000074">
    <property type="protein sequence ID" value="KAB5592164.1"/>
    <property type="molecule type" value="Genomic_DNA"/>
</dbReference>
<evidence type="ECO:0000256" key="4">
    <source>
        <dbReference type="ARBA" id="ARBA00022833"/>
    </source>
</evidence>
<dbReference type="PANTHER" id="PTHR42978:SF5">
    <property type="entry name" value="METALLO-BETA-LACTAMASE DOMAIN-CONTAINING PROTEIN"/>
    <property type="match status" value="1"/>
</dbReference>
<dbReference type="InterPro" id="IPR036866">
    <property type="entry name" value="RibonucZ/Hydroxyglut_hydro"/>
</dbReference>
<accession>A0A5N5QKK8</accession>
<dbReference type="OrthoDB" id="10250730at2759"/>
<evidence type="ECO:0000256" key="3">
    <source>
        <dbReference type="ARBA" id="ARBA00022801"/>
    </source>
</evidence>
<evidence type="ECO:0000259" key="5">
    <source>
        <dbReference type="SMART" id="SM00849"/>
    </source>
</evidence>
<evidence type="ECO:0000313" key="7">
    <source>
        <dbReference type="Proteomes" id="UP000383932"/>
    </source>
</evidence>
<evidence type="ECO:0000256" key="2">
    <source>
        <dbReference type="ARBA" id="ARBA00022723"/>
    </source>
</evidence>
<comment type="similarity">
    <text evidence="1">Belongs to the metallo-beta-lactamase superfamily.</text>
</comment>
<keyword evidence="2" id="KW-0479">Metal-binding</keyword>
<dbReference type="InterPro" id="IPR001279">
    <property type="entry name" value="Metallo-B-lactamas"/>
</dbReference>
<dbReference type="AlphaFoldDB" id="A0A5N5QKK8"/>
<evidence type="ECO:0000313" key="6">
    <source>
        <dbReference type="EMBL" id="KAB5592164.1"/>
    </source>
</evidence>
<reference evidence="6 7" key="1">
    <citation type="journal article" date="2019" name="Fungal Biol. Biotechnol.">
        <title>Draft genome sequence of fastidious pathogen Ceratobasidium theobromae, which causes vascular-streak dieback in Theobroma cacao.</title>
        <authorList>
            <person name="Ali S.S."/>
            <person name="Asman A."/>
            <person name="Shao J."/>
            <person name="Firmansyah A.P."/>
            <person name="Susilo A.W."/>
            <person name="Rosmana A."/>
            <person name="McMahon P."/>
            <person name="Junaid M."/>
            <person name="Guest D."/>
            <person name="Kheng T.Y."/>
            <person name="Meinhardt L.W."/>
            <person name="Bailey B.A."/>
        </authorList>
    </citation>
    <scope>NUCLEOTIDE SEQUENCE [LARGE SCALE GENOMIC DNA]</scope>
    <source>
        <strain evidence="6 7">CT2</strain>
    </source>
</reference>
<dbReference type="CDD" id="cd07730">
    <property type="entry name" value="metallo-hydrolase-like_MBL-fold"/>
    <property type="match status" value="1"/>
</dbReference>
<dbReference type="SUPFAM" id="SSF56281">
    <property type="entry name" value="Metallo-hydrolase/oxidoreductase"/>
    <property type="match status" value="1"/>
</dbReference>
<sequence>MQNLSESVAPPPLNIPASDQVVNLRVIDTAARVTGLPTAYFLDPRINGCDEFSGPSYSFLVEHEPSGTKVLFDLGISKSWESGAPRMVGLIRKLGFKVLVDRNVSELLVENGIPLESISSVIWSHWHWDHTGDPSLFPPTTSLTVGPGFKAAMLPGYPTNPDSPILESAYKDRDLVEISFDQTNLQIGGFRAFDYFGDGSFYLLDSPGHAVGHICGLARTTPDTFVFLGGDICHHGGQLRPTPYLPLPKQISPNPFQIHRNTMPCPGALLLSIHPNHSATEPFYRIPGPLGVGGNAINIDPAEAQNSLKKLHALDGHENVLTIIAHDNSLLDVLDFFPKSLNDWKAKKFREQGMWGFLSYFTDVVGSEGTPITN</sequence>
<evidence type="ECO:0000256" key="1">
    <source>
        <dbReference type="ARBA" id="ARBA00007749"/>
    </source>
</evidence>
<dbReference type="Gene3D" id="3.60.15.10">
    <property type="entry name" value="Ribonuclease Z/Hydroxyacylglutathione hydrolase-like"/>
    <property type="match status" value="1"/>
</dbReference>
<keyword evidence="4" id="KW-0862">Zinc</keyword>
<name>A0A5N5QKK8_9AGAM</name>
<protein>
    <recommendedName>
        <fullName evidence="5">Metallo-beta-lactamase domain-containing protein</fullName>
    </recommendedName>
</protein>
<proteinExistence type="inferred from homology"/>
<dbReference type="GO" id="GO:0016787">
    <property type="term" value="F:hydrolase activity"/>
    <property type="evidence" value="ECO:0007669"/>
    <property type="project" value="UniProtKB-KW"/>
</dbReference>
<gene>
    <name evidence="6" type="ORF">CTheo_4372</name>
</gene>
<comment type="caution">
    <text evidence="6">The sequence shown here is derived from an EMBL/GenBank/DDBJ whole genome shotgun (WGS) entry which is preliminary data.</text>
</comment>
<dbReference type="InterPro" id="IPR051013">
    <property type="entry name" value="MBL_superfamily_lactonases"/>
</dbReference>